<gene>
    <name evidence="1" type="ORF">G4B88_028971</name>
</gene>
<comment type="caution">
    <text evidence="1">The sequence shown here is derived from an EMBL/GenBank/DDBJ whole genome shotgun (WGS) entry which is preliminary data.</text>
</comment>
<keyword evidence="2" id="KW-1185">Reference proteome</keyword>
<dbReference type="InterPro" id="IPR032675">
    <property type="entry name" value="LRR_dom_sf"/>
</dbReference>
<dbReference type="Gene3D" id="3.80.10.10">
    <property type="entry name" value="Ribonuclease Inhibitor"/>
    <property type="match status" value="1"/>
</dbReference>
<proteinExistence type="predicted"/>
<name>A0A7J6HN14_CANSA</name>
<reference evidence="1 2" key="1">
    <citation type="journal article" date="2020" name="bioRxiv">
        <title>Sequence and annotation of 42 cannabis genomes reveals extensive copy number variation in cannabinoid synthesis and pathogen resistance genes.</title>
        <authorList>
            <person name="Mckernan K.J."/>
            <person name="Helbert Y."/>
            <person name="Kane L.T."/>
            <person name="Ebling H."/>
            <person name="Zhang L."/>
            <person name="Liu B."/>
            <person name="Eaton Z."/>
            <person name="Mclaughlin S."/>
            <person name="Kingan S."/>
            <person name="Baybayan P."/>
            <person name="Concepcion G."/>
            <person name="Jordan M."/>
            <person name="Riva A."/>
            <person name="Barbazuk W."/>
            <person name="Harkins T."/>
        </authorList>
    </citation>
    <scope>NUCLEOTIDE SEQUENCE [LARGE SCALE GENOMIC DNA]</scope>
    <source>
        <strain evidence="2">cv. Jamaican Lion 4</strain>
        <tissue evidence="1">Leaf</tissue>
    </source>
</reference>
<evidence type="ECO:0000313" key="1">
    <source>
        <dbReference type="EMBL" id="KAF4396657.1"/>
    </source>
</evidence>
<protein>
    <recommendedName>
        <fullName evidence="3">Disease resistance protein</fullName>
    </recommendedName>
</protein>
<dbReference type="Proteomes" id="UP000583929">
    <property type="component" value="Unassembled WGS sequence"/>
</dbReference>
<sequence length="87" mass="9676">MSIMGCEELIALPRLPTSHGNFQEAQEHPCLLELSIWACPNLRQLPTTLPSLTMLEIDGCQSLKELPKLPSIHDVELKQCQAAVLEI</sequence>
<evidence type="ECO:0000313" key="2">
    <source>
        <dbReference type="Proteomes" id="UP000583929"/>
    </source>
</evidence>
<dbReference type="AlphaFoldDB" id="A0A7J6HN14"/>
<organism evidence="1 2">
    <name type="scientific">Cannabis sativa</name>
    <name type="common">Hemp</name>
    <name type="synonym">Marijuana</name>
    <dbReference type="NCBI Taxonomy" id="3483"/>
    <lineage>
        <taxon>Eukaryota</taxon>
        <taxon>Viridiplantae</taxon>
        <taxon>Streptophyta</taxon>
        <taxon>Embryophyta</taxon>
        <taxon>Tracheophyta</taxon>
        <taxon>Spermatophyta</taxon>
        <taxon>Magnoliopsida</taxon>
        <taxon>eudicotyledons</taxon>
        <taxon>Gunneridae</taxon>
        <taxon>Pentapetalae</taxon>
        <taxon>rosids</taxon>
        <taxon>fabids</taxon>
        <taxon>Rosales</taxon>
        <taxon>Cannabaceae</taxon>
        <taxon>Cannabis</taxon>
    </lineage>
</organism>
<dbReference type="EMBL" id="JAATIQ010000035">
    <property type="protein sequence ID" value="KAF4396657.1"/>
    <property type="molecule type" value="Genomic_DNA"/>
</dbReference>
<evidence type="ECO:0008006" key="3">
    <source>
        <dbReference type="Google" id="ProtNLM"/>
    </source>
</evidence>
<accession>A0A7J6HN14</accession>